<dbReference type="AlphaFoldDB" id="A0A0A9DII6"/>
<dbReference type="EMBL" id="GBRH01209481">
    <property type="protein sequence ID" value="JAD88414.1"/>
    <property type="molecule type" value="Transcribed_RNA"/>
</dbReference>
<reference evidence="1" key="2">
    <citation type="journal article" date="2015" name="Data Brief">
        <title>Shoot transcriptome of the giant reed, Arundo donax.</title>
        <authorList>
            <person name="Barrero R.A."/>
            <person name="Guerrero F.D."/>
            <person name="Moolhuijzen P."/>
            <person name="Goolsby J.A."/>
            <person name="Tidwell J."/>
            <person name="Bellgard S.E."/>
            <person name="Bellgard M.I."/>
        </authorList>
    </citation>
    <scope>NUCLEOTIDE SEQUENCE</scope>
    <source>
        <tissue evidence="1">Shoot tissue taken approximately 20 cm above the soil surface</tissue>
    </source>
</reference>
<accession>A0A0A9DII6</accession>
<sequence>MWTRIGLSRLGHNYYNSFETKKYNKVAYIINK</sequence>
<proteinExistence type="predicted"/>
<name>A0A0A9DII6_ARUDO</name>
<protein>
    <submittedName>
        <fullName evidence="1">Uncharacterized protein</fullName>
    </submittedName>
</protein>
<reference evidence="1" key="1">
    <citation type="submission" date="2014-09" db="EMBL/GenBank/DDBJ databases">
        <authorList>
            <person name="Magalhaes I.L.F."/>
            <person name="Oliveira U."/>
            <person name="Santos F.R."/>
            <person name="Vidigal T.H.D.A."/>
            <person name="Brescovit A.D."/>
            <person name="Santos A.J."/>
        </authorList>
    </citation>
    <scope>NUCLEOTIDE SEQUENCE</scope>
    <source>
        <tissue evidence="1">Shoot tissue taken approximately 20 cm above the soil surface</tissue>
    </source>
</reference>
<evidence type="ECO:0000313" key="1">
    <source>
        <dbReference type="EMBL" id="JAD88414.1"/>
    </source>
</evidence>
<organism evidence="1">
    <name type="scientific">Arundo donax</name>
    <name type="common">Giant reed</name>
    <name type="synonym">Donax arundinaceus</name>
    <dbReference type="NCBI Taxonomy" id="35708"/>
    <lineage>
        <taxon>Eukaryota</taxon>
        <taxon>Viridiplantae</taxon>
        <taxon>Streptophyta</taxon>
        <taxon>Embryophyta</taxon>
        <taxon>Tracheophyta</taxon>
        <taxon>Spermatophyta</taxon>
        <taxon>Magnoliopsida</taxon>
        <taxon>Liliopsida</taxon>
        <taxon>Poales</taxon>
        <taxon>Poaceae</taxon>
        <taxon>PACMAD clade</taxon>
        <taxon>Arundinoideae</taxon>
        <taxon>Arundineae</taxon>
        <taxon>Arundo</taxon>
    </lineage>
</organism>